<dbReference type="AlphaFoldDB" id="A0A139ACU4"/>
<organism evidence="9 10">
    <name type="scientific">Gonapodya prolifera (strain JEL478)</name>
    <name type="common">Monoblepharis prolifera</name>
    <dbReference type="NCBI Taxonomy" id="1344416"/>
    <lineage>
        <taxon>Eukaryota</taxon>
        <taxon>Fungi</taxon>
        <taxon>Fungi incertae sedis</taxon>
        <taxon>Chytridiomycota</taxon>
        <taxon>Chytridiomycota incertae sedis</taxon>
        <taxon>Monoblepharidomycetes</taxon>
        <taxon>Monoblepharidales</taxon>
        <taxon>Gonapodyaceae</taxon>
        <taxon>Gonapodya</taxon>
    </lineage>
</organism>
<keyword evidence="7 8" id="KW-0472">Membrane</keyword>
<evidence type="ECO:0000313" key="10">
    <source>
        <dbReference type="Proteomes" id="UP000070544"/>
    </source>
</evidence>
<dbReference type="OrthoDB" id="1368at2759"/>
<dbReference type="InterPro" id="IPR044669">
    <property type="entry name" value="YneE/VCCN1/2-like"/>
</dbReference>
<accession>A0A139ACU4</accession>
<evidence type="ECO:0000256" key="8">
    <source>
        <dbReference type="SAM" id="Phobius"/>
    </source>
</evidence>
<reference evidence="9 10" key="1">
    <citation type="journal article" date="2015" name="Genome Biol. Evol.">
        <title>Phylogenomic analyses indicate that early fungi evolved digesting cell walls of algal ancestors of land plants.</title>
        <authorList>
            <person name="Chang Y."/>
            <person name="Wang S."/>
            <person name="Sekimoto S."/>
            <person name="Aerts A.L."/>
            <person name="Choi C."/>
            <person name="Clum A."/>
            <person name="LaButti K.M."/>
            <person name="Lindquist E.A."/>
            <person name="Yee Ngan C."/>
            <person name="Ohm R.A."/>
            <person name="Salamov A.A."/>
            <person name="Grigoriev I.V."/>
            <person name="Spatafora J.W."/>
            <person name="Berbee M.L."/>
        </authorList>
    </citation>
    <scope>NUCLEOTIDE SEQUENCE [LARGE SCALE GENOMIC DNA]</scope>
    <source>
        <strain evidence="9 10">JEL478</strain>
    </source>
</reference>
<feature type="non-terminal residue" evidence="9">
    <location>
        <position position="322"/>
    </location>
</feature>
<evidence type="ECO:0000313" key="9">
    <source>
        <dbReference type="EMBL" id="KXS14568.1"/>
    </source>
</evidence>
<evidence type="ECO:0000256" key="3">
    <source>
        <dbReference type="ARBA" id="ARBA00022475"/>
    </source>
</evidence>
<keyword evidence="3" id="KW-1003">Cell membrane</keyword>
<dbReference type="EMBL" id="KQ965768">
    <property type="protein sequence ID" value="KXS14568.1"/>
    <property type="molecule type" value="Genomic_DNA"/>
</dbReference>
<evidence type="ECO:0000256" key="1">
    <source>
        <dbReference type="ARBA" id="ARBA00004651"/>
    </source>
</evidence>
<evidence type="ECO:0000256" key="7">
    <source>
        <dbReference type="ARBA" id="ARBA00023136"/>
    </source>
</evidence>
<dbReference type="GO" id="GO:0005254">
    <property type="term" value="F:chloride channel activity"/>
    <property type="evidence" value="ECO:0007669"/>
    <property type="project" value="InterPro"/>
</dbReference>
<proteinExistence type="predicted"/>
<dbReference type="OMA" id="AYSVMIH"/>
<sequence>MAGTAYAEHLFASNKSFLREALEIEGSALSQVLPSLIIMLIWSILVVIVNRYVNTTFQLSQSFATLLGVVLGLLLSFRSSQGYDRFIEGRRAWGTMTGQLRNLVRMYCTLLSVVKSPEKEEVIYNVAQLAVAYARAVKHYLRAEYDPSAWSDLDDVSDYLPLQEYADFAEKYLHVTNTINSKPEYPEKLAARIAQCISRVNSDCLERKWYPANPFGSSIEGLINGIVDSMTSLERIATSPIPRAYNIHLKQILFIYCAFLPIQFVQGLGWWMVLVVFLVSYCLLGIEMIARQLEMPFGYDDNDITLDALCDALREEIDTMVA</sequence>
<name>A0A139ACU4_GONPJ</name>
<protein>
    <submittedName>
        <fullName evidence="9">UPF0187-domain-containing protein</fullName>
    </submittedName>
</protein>
<evidence type="ECO:0000256" key="2">
    <source>
        <dbReference type="ARBA" id="ARBA00022448"/>
    </source>
</evidence>
<dbReference type="Pfam" id="PF25539">
    <property type="entry name" value="Bestrophin_2"/>
    <property type="match status" value="1"/>
</dbReference>
<feature type="transmembrane region" description="Helical" evidence="8">
    <location>
        <begin position="32"/>
        <end position="53"/>
    </location>
</feature>
<dbReference type="GO" id="GO:0005886">
    <property type="term" value="C:plasma membrane"/>
    <property type="evidence" value="ECO:0007669"/>
    <property type="project" value="UniProtKB-SubCell"/>
</dbReference>
<evidence type="ECO:0000256" key="6">
    <source>
        <dbReference type="ARBA" id="ARBA00023065"/>
    </source>
</evidence>
<dbReference type="PANTHER" id="PTHR33281">
    <property type="entry name" value="UPF0187 PROTEIN YNEE"/>
    <property type="match status" value="1"/>
</dbReference>
<keyword evidence="4 8" id="KW-0812">Transmembrane</keyword>
<evidence type="ECO:0000256" key="5">
    <source>
        <dbReference type="ARBA" id="ARBA00022989"/>
    </source>
</evidence>
<dbReference type="STRING" id="1344416.A0A139ACU4"/>
<keyword evidence="10" id="KW-1185">Reference proteome</keyword>
<keyword evidence="5 8" id="KW-1133">Transmembrane helix</keyword>
<dbReference type="PANTHER" id="PTHR33281:SF19">
    <property type="entry name" value="VOLTAGE-DEPENDENT ANION CHANNEL-FORMING PROTEIN YNEE"/>
    <property type="match status" value="1"/>
</dbReference>
<keyword evidence="2" id="KW-0813">Transport</keyword>
<keyword evidence="6" id="KW-0406">Ion transport</keyword>
<gene>
    <name evidence="9" type="ORF">M427DRAFT_112484</name>
</gene>
<dbReference type="Proteomes" id="UP000070544">
    <property type="component" value="Unassembled WGS sequence"/>
</dbReference>
<comment type="subcellular location">
    <subcellularLocation>
        <location evidence="1">Cell membrane</location>
        <topology evidence="1">Multi-pass membrane protein</topology>
    </subcellularLocation>
</comment>
<feature type="transmembrane region" description="Helical" evidence="8">
    <location>
        <begin position="59"/>
        <end position="77"/>
    </location>
</feature>
<evidence type="ECO:0000256" key="4">
    <source>
        <dbReference type="ARBA" id="ARBA00022692"/>
    </source>
</evidence>